<gene>
    <name evidence="3" type="ORF">ACFSKK_14230</name>
</gene>
<protein>
    <submittedName>
        <fullName evidence="3">SpoIID/LytB domain-containing protein</fullName>
    </submittedName>
</protein>
<dbReference type="NCBIfam" id="TIGR02669">
    <property type="entry name" value="SpoIID_LytB"/>
    <property type="match status" value="1"/>
</dbReference>
<dbReference type="InterPro" id="IPR013693">
    <property type="entry name" value="SpoIID/LytB_N"/>
</dbReference>
<sequence length="506" mass="54364">MAKKVLLGVFLTLSLLWNADGANAASIKTYSNPVAVQLVDISTSSLKLQSIYELTNKANNQKTYFLPGLNITITRSQSNVNIDAGSASFSSASGFELKEVYNVAQYARFTTTTDLKSGATSDYQTKKSLTKAETAEYIGSFVNNKGETWFNVQAADGTKGWVPAKTTLIDKNTVSLPTIAYGANAYRGGMSLLAKTAGKVAIVNNLDLEDYLKGVVPNEMPASWHKEALKAQAIVARSYAANSMSLKNTTASQVYKGYTSEDARSNQAVSETAGVVVKYNGKPIQTFFYSTSGGRTANVGDVWNSNQASFPYLISVDDPYENSPHSNWQNSFTSSMILNSFGLDPATTTLYDIKTNPTGANGEITSVTISTSAGEKTVTGNELTIRKLFPIEGSYGFLKSNWFTLDVNKEYTVQTASGQQSQLSVSGQQVMTGTNTTSTISSSDVSIQTASGTITKEADPASITATGKGWGHRIGMSQYGAKGFAENNWKAVDIVKHYFPNTDVSK</sequence>
<comment type="caution">
    <text evidence="3">The sequence shown here is derived from an EMBL/GenBank/DDBJ whole genome shotgun (WGS) entry which is preliminary data.</text>
</comment>
<dbReference type="InterPro" id="IPR013486">
    <property type="entry name" value="SpoIID/LytB"/>
</dbReference>
<evidence type="ECO:0000313" key="3">
    <source>
        <dbReference type="EMBL" id="MFD2214844.1"/>
    </source>
</evidence>
<feature type="domain" description="Sporulation stage II protein D amidase enhancer LytB N-terminal" evidence="2">
    <location>
        <begin position="198"/>
        <end position="279"/>
    </location>
</feature>
<evidence type="ECO:0000259" key="2">
    <source>
        <dbReference type="Pfam" id="PF08486"/>
    </source>
</evidence>
<dbReference type="EMBL" id="JBHUIK010000003">
    <property type="protein sequence ID" value="MFD2214844.1"/>
    <property type="molecule type" value="Genomic_DNA"/>
</dbReference>
<dbReference type="Pfam" id="PF08486">
    <property type="entry name" value="SpoIID"/>
    <property type="match status" value="1"/>
</dbReference>
<dbReference type="PANTHER" id="PTHR30032:SF4">
    <property type="entry name" value="AMIDASE ENHANCER"/>
    <property type="match status" value="1"/>
</dbReference>
<accession>A0ABW5BYW8</accession>
<dbReference type="InterPro" id="IPR051922">
    <property type="entry name" value="Bact_Sporulation_Assoc"/>
</dbReference>
<evidence type="ECO:0000313" key="4">
    <source>
        <dbReference type="Proteomes" id="UP001597318"/>
    </source>
</evidence>
<keyword evidence="4" id="KW-1185">Reference proteome</keyword>
<feature type="signal peptide" evidence="1">
    <location>
        <begin position="1"/>
        <end position="24"/>
    </location>
</feature>
<dbReference type="PANTHER" id="PTHR30032">
    <property type="entry name" value="N-ACETYLMURAMOYL-L-ALANINE AMIDASE-RELATED"/>
    <property type="match status" value="1"/>
</dbReference>
<name>A0ABW5BYW8_9BACI</name>
<evidence type="ECO:0000256" key="1">
    <source>
        <dbReference type="SAM" id="SignalP"/>
    </source>
</evidence>
<reference evidence="4" key="1">
    <citation type="journal article" date="2019" name="Int. J. Syst. Evol. Microbiol.">
        <title>The Global Catalogue of Microorganisms (GCM) 10K type strain sequencing project: providing services to taxonomists for standard genome sequencing and annotation.</title>
        <authorList>
            <consortium name="The Broad Institute Genomics Platform"/>
            <consortium name="The Broad Institute Genome Sequencing Center for Infectious Disease"/>
            <person name="Wu L."/>
            <person name="Ma J."/>
        </authorList>
    </citation>
    <scope>NUCLEOTIDE SEQUENCE [LARGE SCALE GENOMIC DNA]</scope>
    <source>
        <strain evidence="4">CGMCC 1.15474</strain>
    </source>
</reference>
<proteinExistence type="predicted"/>
<dbReference type="Proteomes" id="UP001597318">
    <property type="component" value="Unassembled WGS sequence"/>
</dbReference>
<organism evidence="3 4">
    <name type="scientific">Metabacillus endolithicus</name>
    <dbReference type="NCBI Taxonomy" id="1535204"/>
    <lineage>
        <taxon>Bacteria</taxon>
        <taxon>Bacillati</taxon>
        <taxon>Bacillota</taxon>
        <taxon>Bacilli</taxon>
        <taxon>Bacillales</taxon>
        <taxon>Bacillaceae</taxon>
        <taxon>Metabacillus</taxon>
    </lineage>
</organism>
<keyword evidence="1" id="KW-0732">Signal</keyword>
<dbReference type="RefSeq" id="WP_247346328.1">
    <property type="nucleotide sequence ID" value="NZ_CP095550.1"/>
</dbReference>
<feature type="chain" id="PRO_5045458490" evidence="1">
    <location>
        <begin position="25"/>
        <end position="506"/>
    </location>
</feature>